<dbReference type="AlphaFoldDB" id="A0A372JPF5"/>
<dbReference type="Proteomes" id="UP000261811">
    <property type="component" value="Unassembled WGS sequence"/>
</dbReference>
<reference evidence="2 3" key="1">
    <citation type="submission" date="2018-08" db="EMBL/GenBank/DDBJ databases">
        <title>Actinomadura jelena sp. nov., a novel Actinomycete isolated from soil in Chad.</title>
        <authorList>
            <person name="Shi L."/>
        </authorList>
    </citation>
    <scope>NUCLEOTIDE SEQUENCE [LARGE SCALE GENOMIC DNA]</scope>
    <source>
        <strain evidence="2 3">NEAU-G17</strain>
    </source>
</reference>
<sequence>MEMLGVDVGGSGIKGAPVDLDTGELTAERLRIATPEPSLPAAVAGGVAQVVEHFGWEGPIGVTYPGVVINGTTMTAANMDKGWIGLDAADLFAQVTGRRVTVLNDADAAGVAEMAHGAGRDRRGSVLMLTLGTGIGSALFVDGVLVPNTEFGHIEIRGKDGERRAAARVRKEKDLSWEQWAERLNEYISRLEALVNPELIILGGGVSRKAERFVPLLTDVRAPIVPASLQNSAGIVGAAMAAAKAAERTLPNAPGGPAMPPES</sequence>
<dbReference type="Gene3D" id="3.30.420.40">
    <property type="match status" value="2"/>
</dbReference>
<evidence type="ECO:0000313" key="3">
    <source>
        <dbReference type="Proteomes" id="UP000261811"/>
    </source>
</evidence>
<organism evidence="2 3">
    <name type="scientific">Actinomadura logoneensis</name>
    <dbReference type="NCBI Taxonomy" id="2293572"/>
    <lineage>
        <taxon>Bacteria</taxon>
        <taxon>Bacillati</taxon>
        <taxon>Actinomycetota</taxon>
        <taxon>Actinomycetes</taxon>
        <taxon>Streptosporangiales</taxon>
        <taxon>Thermomonosporaceae</taxon>
        <taxon>Actinomadura</taxon>
    </lineage>
</organism>
<proteinExistence type="inferred from homology"/>
<dbReference type="RefSeq" id="WP_117357136.1">
    <property type="nucleotide sequence ID" value="NZ_QURH01000180.1"/>
</dbReference>
<comment type="caution">
    <text evidence="2">The sequence shown here is derived from an EMBL/GenBank/DDBJ whole genome shotgun (WGS) entry which is preliminary data.</text>
</comment>
<dbReference type="PANTHER" id="PTHR18964:SF146">
    <property type="entry name" value="POLYPHOSPHATE GLUCOKINASE"/>
    <property type="match status" value="1"/>
</dbReference>
<dbReference type="InterPro" id="IPR043129">
    <property type="entry name" value="ATPase_NBD"/>
</dbReference>
<dbReference type="InterPro" id="IPR000600">
    <property type="entry name" value="ROK"/>
</dbReference>
<evidence type="ECO:0000256" key="1">
    <source>
        <dbReference type="ARBA" id="ARBA00006479"/>
    </source>
</evidence>
<dbReference type="PANTHER" id="PTHR18964">
    <property type="entry name" value="ROK (REPRESSOR, ORF, KINASE) FAMILY"/>
    <property type="match status" value="1"/>
</dbReference>
<dbReference type="Pfam" id="PF00480">
    <property type="entry name" value="ROK"/>
    <property type="match status" value="1"/>
</dbReference>
<gene>
    <name evidence="2" type="ORF">DZF91_09640</name>
</gene>
<dbReference type="SUPFAM" id="SSF53067">
    <property type="entry name" value="Actin-like ATPase domain"/>
    <property type="match status" value="1"/>
</dbReference>
<dbReference type="OrthoDB" id="849313at2"/>
<evidence type="ECO:0000313" key="2">
    <source>
        <dbReference type="EMBL" id="RFU41911.1"/>
    </source>
</evidence>
<dbReference type="NCBIfam" id="NF045942">
    <property type="entry name" value="PolPhglucPhase"/>
    <property type="match status" value="1"/>
</dbReference>
<dbReference type="EMBL" id="QURH01000180">
    <property type="protein sequence ID" value="RFU41911.1"/>
    <property type="molecule type" value="Genomic_DNA"/>
</dbReference>
<dbReference type="CDD" id="cd24058">
    <property type="entry name" value="ASKHA_NBD_ROK_PPGK"/>
    <property type="match status" value="1"/>
</dbReference>
<name>A0A372JPF5_9ACTN</name>
<accession>A0A372JPF5</accession>
<protein>
    <submittedName>
        <fullName evidence="2">ROK family protein</fullName>
    </submittedName>
</protein>
<comment type="similarity">
    <text evidence="1">Belongs to the ROK (NagC/XylR) family.</text>
</comment>
<keyword evidence="3" id="KW-1185">Reference proteome</keyword>